<dbReference type="SMART" id="SM00220">
    <property type="entry name" value="S_TKc"/>
    <property type="match status" value="1"/>
</dbReference>
<dbReference type="PROSITE" id="PS50011">
    <property type="entry name" value="PROTEIN_KINASE_DOM"/>
    <property type="match status" value="1"/>
</dbReference>
<dbReference type="InterPro" id="IPR011009">
    <property type="entry name" value="Kinase-like_dom_sf"/>
</dbReference>
<protein>
    <submittedName>
        <fullName evidence="7">Serine/threonine protein kinase</fullName>
    </submittedName>
</protein>
<dbReference type="SUPFAM" id="SSF56112">
    <property type="entry name" value="Protein kinase-like (PK-like)"/>
    <property type="match status" value="1"/>
</dbReference>
<dbReference type="Gene3D" id="3.30.200.20">
    <property type="entry name" value="Phosphorylase Kinase, domain 1"/>
    <property type="match status" value="1"/>
</dbReference>
<keyword evidence="4" id="KW-0067">ATP-binding</keyword>
<keyword evidence="8" id="KW-1185">Reference proteome</keyword>
<name>A0ABY6J9D1_9ENTR</name>
<dbReference type="PANTHER" id="PTHR43289">
    <property type="entry name" value="MITOGEN-ACTIVATED PROTEIN KINASE KINASE KINASE 20-RELATED"/>
    <property type="match status" value="1"/>
</dbReference>
<dbReference type="GO" id="GO:0004674">
    <property type="term" value="F:protein serine/threonine kinase activity"/>
    <property type="evidence" value="ECO:0007669"/>
    <property type="project" value="UniProtKB-KW"/>
</dbReference>
<keyword evidence="3 7" id="KW-0418">Kinase</keyword>
<evidence type="ECO:0000256" key="1">
    <source>
        <dbReference type="ARBA" id="ARBA00022679"/>
    </source>
</evidence>
<dbReference type="EMBL" id="CP074352">
    <property type="protein sequence ID" value="UYU30442.1"/>
    <property type="molecule type" value="Genomic_DNA"/>
</dbReference>
<keyword evidence="1" id="KW-0808">Transferase</keyword>
<evidence type="ECO:0000256" key="3">
    <source>
        <dbReference type="ARBA" id="ARBA00022777"/>
    </source>
</evidence>
<sequence>MTNNDITPRIPDALPPGYQFDEFEIQEVVDSTNEGIVYRAWDRHLERQVALREFMPRALTVRNDDMSLVLRSKQDTAAFTSGLNNFVQEARQLAQFNHPNLIQVLRFWLINETAYAATPFYSGITLAELHQQQPETIDEAWIRRMLPMVCGALDTLHQGDYIHRDITLKSIQIQDSGIPLLLNSGASRRNLTGIADNSKSLLHPGFAPLEQYTDDLESQIGPWTDIYALGAVLYTLITGTCPPASVTRSIQDTCKPLTELQPQGYSTALLTAVDRALALKPEDRPQSIAAFAELADITPSAASSAPGITRPGTMLVPVEEEKTEVAQPAWKRYLTPLQIAAGVLVGVIAGALIFGGGSAPEQADTPAPAHPASAPAAPAADSAAPADEDRTARVYVRMYEGEQLIVNDKVQKVVPAANGYGFVQLPPGNYQIELRSRSQSRSVRLTIGTPGTWLLNPRS</sequence>
<accession>A0ABY6J9D1</accession>
<proteinExistence type="predicted"/>
<feature type="region of interest" description="Disordered" evidence="5">
    <location>
        <begin position="359"/>
        <end position="387"/>
    </location>
</feature>
<evidence type="ECO:0000313" key="8">
    <source>
        <dbReference type="Proteomes" id="UP001156318"/>
    </source>
</evidence>
<reference evidence="7 8" key="1">
    <citation type="submission" date="2021-05" db="EMBL/GenBank/DDBJ databases">
        <title>Isolation, identification, and the growth promoting effects of Pantoea dispersa strain YSD J2 from the aboveground leaves of Cyperus esculentus L.Var. Sativus.</title>
        <authorList>
            <person name="Wang S."/>
            <person name="Tang X.M."/>
            <person name="Huang Y.N."/>
        </authorList>
    </citation>
    <scope>NUCLEOTIDE SEQUENCE [LARGE SCALE GENOMIC DNA]</scope>
    <source>
        <strain evidence="8">YSD YN2</strain>
    </source>
</reference>
<organism evidence="7 8">
    <name type="scientific">Siccibacter colletis</name>
    <dbReference type="NCBI Taxonomy" id="1505757"/>
    <lineage>
        <taxon>Bacteria</taxon>
        <taxon>Pseudomonadati</taxon>
        <taxon>Pseudomonadota</taxon>
        <taxon>Gammaproteobacteria</taxon>
        <taxon>Enterobacterales</taxon>
        <taxon>Enterobacteriaceae</taxon>
        <taxon>Siccibacter</taxon>
    </lineage>
</organism>
<evidence type="ECO:0000256" key="5">
    <source>
        <dbReference type="SAM" id="MobiDB-lite"/>
    </source>
</evidence>
<evidence type="ECO:0000313" key="7">
    <source>
        <dbReference type="EMBL" id="UYU30442.1"/>
    </source>
</evidence>
<evidence type="ECO:0000259" key="6">
    <source>
        <dbReference type="PROSITE" id="PS50011"/>
    </source>
</evidence>
<feature type="compositionally biased region" description="Low complexity" evidence="5">
    <location>
        <begin position="363"/>
        <end position="385"/>
    </location>
</feature>
<feature type="domain" description="Protein kinase" evidence="6">
    <location>
        <begin position="23"/>
        <end position="301"/>
    </location>
</feature>
<dbReference type="Proteomes" id="UP001156318">
    <property type="component" value="Chromosome"/>
</dbReference>
<dbReference type="Gene3D" id="1.10.510.10">
    <property type="entry name" value="Transferase(Phosphotransferase) domain 1"/>
    <property type="match status" value="1"/>
</dbReference>
<keyword evidence="7" id="KW-0723">Serine/threonine-protein kinase</keyword>
<dbReference type="InterPro" id="IPR000719">
    <property type="entry name" value="Prot_kinase_dom"/>
</dbReference>
<dbReference type="PANTHER" id="PTHR43289:SF6">
    <property type="entry name" value="SERINE_THREONINE-PROTEIN KINASE NEKL-3"/>
    <property type="match status" value="1"/>
</dbReference>
<dbReference type="RefSeq" id="WP_264384214.1">
    <property type="nucleotide sequence ID" value="NZ_CP074352.1"/>
</dbReference>
<keyword evidence="2" id="KW-0547">Nucleotide-binding</keyword>
<dbReference type="Pfam" id="PF00069">
    <property type="entry name" value="Pkinase"/>
    <property type="match status" value="1"/>
</dbReference>
<dbReference type="CDD" id="cd14014">
    <property type="entry name" value="STKc_PknB_like"/>
    <property type="match status" value="1"/>
</dbReference>
<evidence type="ECO:0000256" key="2">
    <source>
        <dbReference type="ARBA" id="ARBA00022741"/>
    </source>
</evidence>
<gene>
    <name evidence="7" type="ORF">KFZ77_11100</name>
</gene>
<evidence type="ECO:0000256" key="4">
    <source>
        <dbReference type="ARBA" id="ARBA00022840"/>
    </source>
</evidence>